<organism evidence="2 3">
    <name type="scientific">Vigna unguiculata</name>
    <name type="common">Cowpea</name>
    <dbReference type="NCBI Taxonomy" id="3917"/>
    <lineage>
        <taxon>Eukaryota</taxon>
        <taxon>Viridiplantae</taxon>
        <taxon>Streptophyta</taxon>
        <taxon>Embryophyta</taxon>
        <taxon>Tracheophyta</taxon>
        <taxon>Spermatophyta</taxon>
        <taxon>Magnoliopsida</taxon>
        <taxon>eudicotyledons</taxon>
        <taxon>Gunneridae</taxon>
        <taxon>Pentapetalae</taxon>
        <taxon>rosids</taxon>
        <taxon>fabids</taxon>
        <taxon>Fabales</taxon>
        <taxon>Fabaceae</taxon>
        <taxon>Papilionoideae</taxon>
        <taxon>50 kb inversion clade</taxon>
        <taxon>NPAAA clade</taxon>
        <taxon>indigoferoid/millettioid clade</taxon>
        <taxon>Phaseoleae</taxon>
        <taxon>Vigna</taxon>
    </lineage>
</organism>
<keyword evidence="1" id="KW-0812">Transmembrane</keyword>
<dbReference type="EMBL" id="CP039349">
    <property type="protein sequence ID" value="QCD92769.1"/>
    <property type="molecule type" value="Genomic_DNA"/>
</dbReference>
<name>A0A4D6LUN7_VIGUN</name>
<protein>
    <submittedName>
        <fullName evidence="2">Uncharacterized protein</fullName>
    </submittedName>
</protein>
<keyword evidence="3" id="KW-1185">Reference proteome</keyword>
<feature type="transmembrane region" description="Helical" evidence="1">
    <location>
        <begin position="22"/>
        <end position="45"/>
    </location>
</feature>
<dbReference type="Proteomes" id="UP000501690">
    <property type="component" value="Linkage Group LG5"/>
</dbReference>
<proteinExistence type="predicted"/>
<dbReference type="AlphaFoldDB" id="A0A4D6LUN7"/>
<reference evidence="2 3" key="1">
    <citation type="submission" date="2019-04" db="EMBL/GenBank/DDBJ databases">
        <title>An improved genome assembly and genetic linkage map for asparagus bean, Vigna unguiculata ssp. sesquipedialis.</title>
        <authorList>
            <person name="Xia Q."/>
            <person name="Zhang R."/>
            <person name="Dong Y."/>
        </authorList>
    </citation>
    <scope>NUCLEOTIDE SEQUENCE [LARGE SCALE GENOMIC DNA]</scope>
    <source>
        <tissue evidence="2">Leaf</tissue>
    </source>
</reference>
<evidence type="ECO:0000313" key="2">
    <source>
        <dbReference type="EMBL" id="QCD92769.1"/>
    </source>
</evidence>
<evidence type="ECO:0000256" key="1">
    <source>
        <dbReference type="SAM" id="Phobius"/>
    </source>
</evidence>
<accession>A0A4D6LUN7</accession>
<keyword evidence="1" id="KW-0472">Membrane</keyword>
<evidence type="ECO:0000313" key="3">
    <source>
        <dbReference type="Proteomes" id="UP000501690"/>
    </source>
</evidence>
<sequence>MPFYPKYIHTLQNHMLVSSKKYLIRFFFKFILKNLMVYGLFGYAFGELILRDVTKLILVDEEARKSCFCLDVNLSS</sequence>
<keyword evidence="1" id="KW-1133">Transmembrane helix</keyword>
<gene>
    <name evidence="2" type="ORF">DEO72_LG5g838</name>
</gene>